<dbReference type="InterPro" id="IPR011990">
    <property type="entry name" value="TPR-like_helical_dom_sf"/>
</dbReference>
<dbReference type="Pfam" id="PF13176">
    <property type="entry name" value="TPR_7"/>
    <property type="match status" value="1"/>
</dbReference>
<dbReference type="eggNOG" id="COG0457">
    <property type="taxonomic scope" value="Bacteria"/>
</dbReference>
<dbReference type="AlphaFoldDB" id="Q2LRY1"/>
<keyword evidence="1" id="KW-0677">Repeat</keyword>
<evidence type="ECO:0000256" key="1">
    <source>
        <dbReference type="ARBA" id="ARBA00022737"/>
    </source>
</evidence>
<name>Q2LRY1_SYNAS</name>
<gene>
    <name evidence="5" type="ORF">SYN_01464</name>
</gene>
<dbReference type="SUPFAM" id="SSF48452">
    <property type="entry name" value="TPR-like"/>
    <property type="match status" value="2"/>
</dbReference>
<organism evidence="5 6">
    <name type="scientific">Syntrophus aciditrophicus (strain SB)</name>
    <dbReference type="NCBI Taxonomy" id="56780"/>
    <lineage>
        <taxon>Bacteria</taxon>
        <taxon>Pseudomonadati</taxon>
        <taxon>Thermodesulfobacteriota</taxon>
        <taxon>Syntrophia</taxon>
        <taxon>Syntrophales</taxon>
        <taxon>Syntrophaceae</taxon>
        <taxon>Syntrophus</taxon>
    </lineage>
</organism>
<dbReference type="SMART" id="SM00028">
    <property type="entry name" value="TPR"/>
    <property type="match status" value="7"/>
</dbReference>
<evidence type="ECO:0000256" key="4">
    <source>
        <dbReference type="SAM" id="MobiDB-lite"/>
    </source>
</evidence>
<dbReference type="EMBL" id="CP000252">
    <property type="protein sequence ID" value="ABC76845.1"/>
    <property type="molecule type" value="Genomic_DNA"/>
</dbReference>
<sequence>MKLPFGFSNKNRRFLIVAILCSMGWVLWPHLTCHGETNRQDIHARRVSSYQNVDGAKQEVNLLKSRGYNAYLEKVLIPDKGVWYRVFIMKGPPASRSRVSVERKKKKPVKVRPSTNDPDSRVKMIHRPARKQVPDFSDQGIRDSSLQRQTILQKNVIPDTDNENEAHLPKRKTGRESDVKNSLDSPSPRVFETANIHFDACRYERAAAILSSIVSKKHNDDALLENSLRLLADCYFFLGKGKDGSFNLKAVDAYKHILRRYPDLRSRNDLVNFRLAECLEQAGNYEEAYAAYEDVIRKYPTSRYKQDVLYKMGEILYRTGRFTHAIEKLRNYLAGYPDGPYASRSSFLLGYCFQQTGRQTDGALWYRNALNKWDNFEELPADVLYDLGLTLFSWQDYSRAASLFATYLNLYPEGGSKKSAMFYLGRSFYTLNRFASALKVFSLLLENYPESGEAYESILFMANIGVMEPTMNFNVCMTGWDYYRNPVGTYDWMRRKFPGGRLEEWLLYQKGYALWKAGRCKEAFDLYCHLLDSYTHGDFKDKSRGYLFLNARRLIEEAYGRGDDLAVADIYYKIHNKISLSAETRDLFSRAGVSLRKLGFLSDASSVWNSLRQHGLNASGAAVLELMVVEDPGIRKGNDVPEEKWNALMKQFTENDGILKETAIKNLADYFYLKGRYDRAVSLYKILLEGKDNPDLLTIKGNYAHALKSNNDCASAIKIYQKIIHEYRDSPQNYEEELITEAYAGLVDCYFENTDYQRGIAASQQAVPRMKNQQKQMWTLFRTGQSYRKMDDMTMMEKTFSELKEKGDETFWPKVVDYWVADQAWSENNITYMSSN</sequence>
<proteinExistence type="predicted"/>
<feature type="region of interest" description="Disordered" evidence="4">
    <location>
        <begin position="95"/>
        <end position="186"/>
    </location>
</feature>
<evidence type="ECO:0000256" key="2">
    <source>
        <dbReference type="ARBA" id="ARBA00022803"/>
    </source>
</evidence>
<feature type="repeat" description="TPR" evidence="3">
    <location>
        <begin position="381"/>
        <end position="414"/>
    </location>
</feature>
<accession>Q2LRY1</accession>
<keyword evidence="2 3" id="KW-0802">TPR repeat</keyword>
<dbReference type="PANTHER" id="PTHR45586:SF1">
    <property type="entry name" value="LIPOPOLYSACCHARIDE ASSEMBLY PROTEIN B"/>
    <property type="match status" value="1"/>
</dbReference>
<dbReference type="InParanoid" id="Q2LRY1"/>
<dbReference type="PROSITE" id="PS50005">
    <property type="entry name" value="TPR"/>
    <property type="match status" value="2"/>
</dbReference>
<dbReference type="Pfam" id="PF13174">
    <property type="entry name" value="TPR_6"/>
    <property type="match status" value="1"/>
</dbReference>
<evidence type="ECO:0000313" key="6">
    <source>
        <dbReference type="Proteomes" id="UP000001933"/>
    </source>
</evidence>
<dbReference type="Gene3D" id="1.25.40.10">
    <property type="entry name" value="Tetratricopeptide repeat domain"/>
    <property type="match status" value="4"/>
</dbReference>
<dbReference type="STRING" id="56780.SYN_01464"/>
<feature type="repeat" description="TPR" evidence="3">
    <location>
        <begin position="418"/>
        <end position="451"/>
    </location>
</feature>
<dbReference type="InterPro" id="IPR019734">
    <property type="entry name" value="TPR_rpt"/>
</dbReference>
<dbReference type="Proteomes" id="UP000001933">
    <property type="component" value="Chromosome"/>
</dbReference>
<dbReference type="KEGG" id="sat:SYN_01464"/>
<feature type="compositionally biased region" description="Basic and acidic residues" evidence="4">
    <location>
        <begin position="164"/>
        <end position="181"/>
    </location>
</feature>
<dbReference type="eggNOG" id="COG1729">
    <property type="taxonomic scope" value="Bacteria"/>
</dbReference>
<reference evidence="5 6" key="1">
    <citation type="journal article" date="2007" name="Proc. Natl. Acad. Sci. U.S.A.">
        <title>The genome of Syntrophus aciditrophicus: life at the thermodynamic limit of microbial growth.</title>
        <authorList>
            <person name="McInerney M.J."/>
            <person name="Rohlin L."/>
            <person name="Mouttaki H."/>
            <person name="Kim U."/>
            <person name="Krupp R.S."/>
            <person name="Rios-Hernandez L."/>
            <person name="Sieber J."/>
            <person name="Struchtemeyer C.G."/>
            <person name="Bhattacharyya A."/>
            <person name="Campbell J.W."/>
            <person name="Gunsalus R.P."/>
        </authorList>
    </citation>
    <scope>NUCLEOTIDE SEQUENCE [LARGE SCALE GENOMIC DNA]</scope>
    <source>
        <strain evidence="5 6">SB</strain>
    </source>
</reference>
<evidence type="ECO:0000256" key="3">
    <source>
        <dbReference type="PROSITE-ProRule" id="PRU00339"/>
    </source>
</evidence>
<evidence type="ECO:0000313" key="5">
    <source>
        <dbReference type="EMBL" id="ABC76845.1"/>
    </source>
</evidence>
<dbReference type="PANTHER" id="PTHR45586">
    <property type="entry name" value="TPR REPEAT-CONTAINING PROTEIN PA4667"/>
    <property type="match status" value="1"/>
</dbReference>
<keyword evidence="6" id="KW-1185">Reference proteome</keyword>
<dbReference type="HOGENOM" id="CLU_339761_0_0_7"/>
<dbReference type="Pfam" id="PF13432">
    <property type="entry name" value="TPR_16"/>
    <property type="match status" value="2"/>
</dbReference>
<protein>
    <submittedName>
        <fullName evidence="5">Tetratricopeptide repeat domain protein</fullName>
    </submittedName>
</protein>
<dbReference type="InterPro" id="IPR051012">
    <property type="entry name" value="CellSynth/LPSAsmb/PSIAsmb"/>
</dbReference>
<feature type="compositionally biased region" description="Polar residues" evidence="4">
    <location>
        <begin position="142"/>
        <end position="153"/>
    </location>
</feature>